<dbReference type="UniPathway" id="UPA00232"/>
<evidence type="ECO:0000256" key="6">
    <source>
        <dbReference type="ARBA" id="ARBA00022679"/>
    </source>
</evidence>
<evidence type="ECO:0000313" key="13">
    <source>
        <dbReference type="EMBL" id="KTC96596.1"/>
    </source>
</evidence>
<evidence type="ECO:0000256" key="5">
    <source>
        <dbReference type="ARBA" id="ARBA00022519"/>
    </source>
</evidence>
<comment type="similarity">
    <text evidence="3 11">Belongs to the UbiA prenyltransferase family.</text>
</comment>
<gene>
    <name evidence="11 13" type="primary">ubiA</name>
    <name evidence="13" type="ORF">Lery_1802</name>
</gene>
<keyword evidence="14" id="KW-1185">Reference proteome</keyword>
<comment type="function">
    <text evidence="11">Catalyzes the prenylation of para-hydroxybenzoate (PHB) with an all-trans polyprenyl group. Mediates the second step in the final reaction sequence of ubiquinone-8 (UQ-8) biosynthesis, which is the condensation of the polyisoprenoid side chain with PHB, generating the first membrane-bound Q intermediate 3-octaprenyl-4-hydroxybenzoate.</text>
</comment>
<comment type="cofactor">
    <cofactor evidence="1 11">
        <name>Mg(2+)</name>
        <dbReference type="ChEBI" id="CHEBI:18420"/>
    </cofactor>
</comment>
<feature type="transmembrane region" description="Helical" evidence="11">
    <location>
        <begin position="137"/>
        <end position="154"/>
    </location>
</feature>
<dbReference type="GO" id="GO:0006744">
    <property type="term" value="P:ubiquinone biosynthetic process"/>
    <property type="evidence" value="ECO:0007669"/>
    <property type="project" value="UniProtKB-UniRule"/>
</dbReference>
<comment type="pathway">
    <text evidence="11">Cofactor biosynthesis; ubiquinone biosynthesis.</text>
</comment>
<dbReference type="Pfam" id="PF01040">
    <property type="entry name" value="UbiA"/>
    <property type="match status" value="1"/>
</dbReference>
<evidence type="ECO:0000256" key="3">
    <source>
        <dbReference type="ARBA" id="ARBA00005985"/>
    </source>
</evidence>
<dbReference type="PANTHER" id="PTHR11048">
    <property type="entry name" value="PRENYLTRANSFERASES"/>
    <property type="match status" value="1"/>
</dbReference>
<dbReference type="InterPro" id="IPR000537">
    <property type="entry name" value="UbiA_prenyltransferase"/>
</dbReference>
<dbReference type="Gene3D" id="1.20.120.1780">
    <property type="entry name" value="UbiA prenyltransferase"/>
    <property type="match status" value="1"/>
</dbReference>
<feature type="transmembrane region" description="Helical" evidence="11">
    <location>
        <begin position="111"/>
        <end position="128"/>
    </location>
</feature>
<dbReference type="HAMAP" id="MF_01635">
    <property type="entry name" value="UbiA"/>
    <property type="match status" value="1"/>
</dbReference>
<dbReference type="FunFam" id="1.20.120.1780:FF:000001">
    <property type="entry name" value="4-hydroxybenzoate octaprenyltransferase"/>
    <property type="match status" value="1"/>
</dbReference>
<keyword evidence="6 11" id="KW-0808">Transferase</keyword>
<dbReference type="CDD" id="cd13959">
    <property type="entry name" value="PT_UbiA_COQ2"/>
    <property type="match status" value="1"/>
</dbReference>
<reference evidence="13 14" key="1">
    <citation type="submission" date="2015-11" db="EMBL/GenBank/DDBJ databases">
        <title>Genomic analysis of 38 Legionella species identifies large and diverse effector repertoires.</title>
        <authorList>
            <person name="Burstein D."/>
            <person name="Amaro F."/>
            <person name="Zusman T."/>
            <person name="Lifshitz Z."/>
            <person name="Cohen O."/>
            <person name="Gilbert J.A."/>
            <person name="Pupko T."/>
            <person name="Shuman H.A."/>
            <person name="Segal G."/>
        </authorList>
    </citation>
    <scope>NUCLEOTIDE SEQUENCE [LARGE SCALE GENOMIC DNA]</scope>
    <source>
        <strain evidence="13 14">SE-32A-C8</strain>
    </source>
</reference>
<protein>
    <recommendedName>
        <fullName evidence="11 12">4-hydroxybenzoate octaprenyltransferase</fullName>
        <ecNumber evidence="11 12">2.5.1.39</ecNumber>
    </recommendedName>
    <alternativeName>
        <fullName evidence="11">4-HB polyprenyltransferase</fullName>
    </alternativeName>
</protein>
<evidence type="ECO:0000256" key="11">
    <source>
        <dbReference type="HAMAP-Rule" id="MF_01635"/>
    </source>
</evidence>
<accession>A0A0W0TLU5</accession>
<evidence type="ECO:0000256" key="10">
    <source>
        <dbReference type="ARBA" id="ARBA00023136"/>
    </source>
</evidence>
<keyword evidence="5 11" id="KW-0997">Cell inner membrane</keyword>
<feature type="transmembrane region" description="Helical" evidence="11">
    <location>
        <begin position="266"/>
        <end position="282"/>
    </location>
</feature>
<dbReference type="InterPro" id="IPR030470">
    <property type="entry name" value="UbiA_prenylTrfase_CS"/>
</dbReference>
<evidence type="ECO:0000256" key="12">
    <source>
        <dbReference type="NCBIfam" id="TIGR01474"/>
    </source>
</evidence>
<comment type="catalytic activity">
    <reaction evidence="11">
        <text>all-trans-octaprenyl diphosphate + 4-hydroxybenzoate = 4-hydroxy-3-(all-trans-octaprenyl)benzoate + diphosphate</text>
        <dbReference type="Rhea" id="RHEA:27782"/>
        <dbReference type="ChEBI" id="CHEBI:1617"/>
        <dbReference type="ChEBI" id="CHEBI:17879"/>
        <dbReference type="ChEBI" id="CHEBI:33019"/>
        <dbReference type="ChEBI" id="CHEBI:57711"/>
        <dbReference type="EC" id="2.5.1.39"/>
    </reaction>
</comment>
<dbReference type="PANTHER" id="PTHR11048:SF28">
    <property type="entry name" value="4-HYDROXYBENZOATE POLYPRENYLTRANSFERASE, MITOCHONDRIAL"/>
    <property type="match status" value="1"/>
</dbReference>
<dbReference type="PATRIC" id="fig|448.7.peg.1885"/>
<dbReference type="PROSITE" id="PS00943">
    <property type="entry name" value="UBIA"/>
    <property type="match status" value="1"/>
</dbReference>
<dbReference type="STRING" id="448.Lery_1802"/>
<evidence type="ECO:0000256" key="1">
    <source>
        <dbReference type="ARBA" id="ARBA00001946"/>
    </source>
</evidence>
<dbReference type="OrthoDB" id="9782418at2"/>
<dbReference type="GO" id="GO:0005886">
    <property type="term" value="C:plasma membrane"/>
    <property type="evidence" value="ECO:0007669"/>
    <property type="project" value="UniProtKB-SubCell"/>
</dbReference>
<evidence type="ECO:0000256" key="4">
    <source>
        <dbReference type="ARBA" id="ARBA00022475"/>
    </source>
</evidence>
<dbReference type="AlphaFoldDB" id="A0A0W0TLU5"/>
<feature type="transmembrane region" description="Helical" evidence="11">
    <location>
        <begin position="221"/>
        <end position="245"/>
    </location>
</feature>
<dbReference type="InterPro" id="IPR044878">
    <property type="entry name" value="UbiA_sf"/>
</dbReference>
<feature type="transmembrane region" description="Helical" evidence="11">
    <location>
        <begin position="160"/>
        <end position="176"/>
    </location>
</feature>
<dbReference type="Gene3D" id="1.10.357.140">
    <property type="entry name" value="UbiA prenyltransferase"/>
    <property type="match status" value="1"/>
</dbReference>
<evidence type="ECO:0000256" key="7">
    <source>
        <dbReference type="ARBA" id="ARBA00022688"/>
    </source>
</evidence>
<keyword evidence="8 11" id="KW-0812">Transmembrane</keyword>
<keyword evidence="7 11" id="KW-0831">Ubiquinone biosynthesis</keyword>
<dbReference type="Proteomes" id="UP000054773">
    <property type="component" value="Unassembled WGS sequence"/>
</dbReference>
<name>A0A0W0TLU5_LEGER</name>
<keyword evidence="10 11" id="KW-0472">Membrane</keyword>
<dbReference type="EMBL" id="LNYA01000028">
    <property type="protein sequence ID" value="KTC96596.1"/>
    <property type="molecule type" value="Genomic_DNA"/>
</dbReference>
<proteinExistence type="inferred from homology"/>
<organism evidence="13 14">
    <name type="scientific">Legionella erythra</name>
    <dbReference type="NCBI Taxonomy" id="448"/>
    <lineage>
        <taxon>Bacteria</taxon>
        <taxon>Pseudomonadati</taxon>
        <taxon>Pseudomonadota</taxon>
        <taxon>Gammaproteobacteria</taxon>
        <taxon>Legionellales</taxon>
        <taxon>Legionellaceae</taxon>
        <taxon>Legionella</taxon>
    </lineage>
</organism>
<keyword evidence="11" id="KW-0460">Magnesium</keyword>
<dbReference type="NCBIfam" id="TIGR01474">
    <property type="entry name" value="ubiA_proteo"/>
    <property type="match status" value="1"/>
</dbReference>
<dbReference type="InterPro" id="IPR006370">
    <property type="entry name" value="HB_polyprenyltransferase-like"/>
</dbReference>
<feature type="transmembrane region" description="Helical" evidence="11">
    <location>
        <begin position="38"/>
        <end position="63"/>
    </location>
</feature>
<feature type="transmembrane region" description="Helical" evidence="11">
    <location>
        <begin position="84"/>
        <end position="105"/>
    </location>
</feature>
<keyword evidence="9 11" id="KW-1133">Transmembrane helix</keyword>
<keyword evidence="4 11" id="KW-1003">Cell membrane</keyword>
<comment type="caution">
    <text evidence="13">The sequence shown here is derived from an EMBL/GenBank/DDBJ whole genome shotgun (WGS) entry which is preliminary data.</text>
</comment>
<dbReference type="GO" id="GO:0008412">
    <property type="term" value="F:4-hydroxybenzoate polyprenyltransferase activity"/>
    <property type="evidence" value="ECO:0007669"/>
    <property type="project" value="UniProtKB-UniRule"/>
</dbReference>
<dbReference type="RefSeq" id="WP_082657172.1">
    <property type="nucleotide sequence ID" value="NZ_CAAAHY010000012.1"/>
</dbReference>
<evidence type="ECO:0000256" key="2">
    <source>
        <dbReference type="ARBA" id="ARBA00004141"/>
    </source>
</evidence>
<evidence type="ECO:0000313" key="14">
    <source>
        <dbReference type="Proteomes" id="UP000054773"/>
    </source>
</evidence>
<comment type="subcellular location">
    <subcellularLocation>
        <location evidence="11">Cell inner membrane</location>
        <topology evidence="11">Multi-pass membrane protein</topology>
    </subcellularLocation>
    <subcellularLocation>
        <location evidence="2">Membrane</location>
        <topology evidence="2">Multi-pass membrane protein</topology>
    </subcellularLocation>
</comment>
<evidence type="ECO:0000256" key="9">
    <source>
        <dbReference type="ARBA" id="ARBA00022989"/>
    </source>
</evidence>
<dbReference type="FunFam" id="1.10.357.140:FF:000008">
    <property type="entry name" value="4-hydroxybenzoate octaprenyltransferase"/>
    <property type="match status" value="1"/>
</dbReference>
<evidence type="ECO:0000256" key="8">
    <source>
        <dbReference type="ARBA" id="ARBA00022692"/>
    </source>
</evidence>
<dbReference type="InterPro" id="IPR039653">
    <property type="entry name" value="Prenyltransferase"/>
</dbReference>
<sequence length="283" mass="32217">MDVWSYLRLMRFHKPAGTLLLWAPTAWALWIGSEGTPPLALLIYFFLGTVMMRAAGCVMNDIADRHIDCHVQRTRERPLTSGQLTLWQAAGTLCVLLSLALLILLQLPHACFYYAVIALFLTFIYPFCKRFIACPQLVLGLAFSMGIPMAFAALHRPVDLAMTLLFIINFAWIVAYDTEYAMVDRKDDLRIGVKSTAIFFAQWDKLIIGLLQMLLHSLWLPLAWISSFSLPFFLGWAVGGAMLGYQQWLILEREETACFKAFNMNSWYGLSLWAGLILDGWFK</sequence>
<dbReference type="EC" id="2.5.1.39" evidence="11 12"/>